<dbReference type="InterPro" id="IPR027417">
    <property type="entry name" value="P-loop_NTPase"/>
</dbReference>
<dbReference type="SUPFAM" id="SSF52540">
    <property type="entry name" value="P-loop containing nucleoside triphosphate hydrolases"/>
    <property type="match status" value="1"/>
</dbReference>
<keyword evidence="1" id="KW-0067">ATP-binding</keyword>
<evidence type="ECO:0000313" key="2">
    <source>
        <dbReference type="Proteomes" id="UP000636755"/>
    </source>
</evidence>
<dbReference type="EMBL" id="JACOPS010000002">
    <property type="protein sequence ID" value="MBC5728129.1"/>
    <property type="molecule type" value="Genomic_DNA"/>
</dbReference>
<accession>A0ABR7HKS3</accession>
<dbReference type="PANTHER" id="PTHR42935">
    <property type="entry name" value="SLR0930 PROTEIN"/>
    <property type="match status" value="1"/>
</dbReference>
<dbReference type="Gene3D" id="3.40.50.300">
    <property type="entry name" value="P-loop containing nucleotide triphosphate hydrolases"/>
    <property type="match status" value="1"/>
</dbReference>
<dbReference type="Pfam" id="PF05673">
    <property type="entry name" value="DUF815"/>
    <property type="match status" value="1"/>
</dbReference>
<reference evidence="1 2" key="1">
    <citation type="submission" date="2020-08" db="EMBL/GenBank/DDBJ databases">
        <title>Genome public.</title>
        <authorList>
            <person name="Liu C."/>
            <person name="Sun Q."/>
        </authorList>
    </citation>
    <scope>NUCLEOTIDE SEQUENCE [LARGE SCALE GENOMIC DNA]</scope>
    <source>
        <strain evidence="1 2">NSJ-71</strain>
    </source>
</reference>
<proteinExistence type="predicted"/>
<name>A0ABR7HKS3_9FIRM</name>
<dbReference type="CDD" id="cd00009">
    <property type="entry name" value="AAA"/>
    <property type="match status" value="1"/>
</dbReference>
<dbReference type="Proteomes" id="UP000636755">
    <property type="component" value="Unassembled WGS sequence"/>
</dbReference>
<dbReference type="PANTHER" id="PTHR42935:SF1">
    <property type="entry name" value="SLR0930 PROTEIN"/>
    <property type="match status" value="1"/>
</dbReference>
<keyword evidence="2" id="KW-1185">Reference proteome</keyword>
<comment type="caution">
    <text evidence="1">The sequence shown here is derived from an EMBL/GenBank/DDBJ whole genome shotgun (WGS) entry which is preliminary data.</text>
</comment>
<gene>
    <name evidence="1" type="ORF">H8R91_06285</name>
</gene>
<organism evidence="1 2">
    <name type="scientific">Ruminococcus intestinalis</name>
    <dbReference type="NCBI Taxonomy" id="2763066"/>
    <lineage>
        <taxon>Bacteria</taxon>
        <taxon>Bacillati</taxon>
        <taxon>Bacillota</taxon>
        <taxon>Clostridia</taxon>
        <taxon>Eubacteriales</taxon>
        <taxon>Oscillospiraceae</taxon>
        <taxon>Ruminococcus</taxon>
    </lineage>
</organism>
<keyword evidence="1" id="KW-0547">Nucleotide-binding</keyword>
<dbReference type="GO" id="GO:0005524">
    <property type="term" value="F:ATP binding"/>
    <property type="evidence" value="ECO:0007669"/>
    <property type="project" value="UniProtKB-KW"/>
</dbReference>
<dbReference type="InterPro" id="IPR008533">
    <property type="entry name" value="DUF815"/>
</dbReference>
<sequence length="416" mass="46690">MNKAKEILFSLSSLSIFRGILNRSVPKAYYKLLNSMDKKPEEFLNAYGEFFSLISERGCSNRLAYAFTEAALFDENCFTRAAAAGKYNTLPDNLLKAVKRDCQAILNAASLTSQELIQCYCASNDLATVADMGYVAEHLPKWECGECAESFKMFDGSLEKVAKYYKENGCGIFARYKAFIWRDGDIQPVLHPDKIDMDSFTGYERQRDIVVGNTKSFIEGKACNNCLLYGDMGTGKSSTVKAIANEFRKDGLRIVEIPKERLIDFPILVDKIATLPMKFIIFIDDLSFQKQDQSYTTLKAVLEGGIAARPDNALIYATSNRRHLVKESFADRTDDDINTRDNMQETLSLSDRFGLSVCYSAPSKKEFLDIVFALAKENGVNLTEEELEAGAERFALSRGGRSPRCAKHYIESLFAK</sequence>
<evidence type="ECO:0000313" key="1">
    <source>
        <dbReference type="EMBL" id="MBC5728129.1"/>
    </source>
</evidence>
<protein>
    <submittedName>
        <fullName evidence="1">ATP-binding protein</fullName>
    </submittedName>
</protein>